<reference evidence="1" key="1">
    <citation type="journal article" date="2021" name="PeerJ">
        <title>Extensive microbial diversity within the chicken gut microbiome revealed by metagenomics and culture.</title>
        <authorList>
            <person name="Gilroy R."/>
            <person name="Ravi A."/>
            <person name="Getino M."/>
            <person name="Pursley I."/>
            <person name="Horton D.L."/>
            <person name="Alikhan N.F."/>
            <person name="Baker D."/>
            <person name="Gharbi K."/>
            <person name="Hall N."/>
            <person name="Watson M."/>
            <person name="Adriaenssens E.M."/>
            <person name="Foster-Nyarko E."/>
            <person name="Jarju S."/>
            <person name="Secka A."/>
            <person name="Antonio M."/>
            <person name="Oren A."/>
            <person name="Chaudhuri R.R."/>
            <person name="La Ragione R."/>
            <person name="Hildebrand F."/>
            <person name="Pallen M.J."/>
        </authorList>
    </citation>
    <scope>NUCLEOTIDE SEQUENCE</scope>
    <source>
        <strain evidence="1">ChiHecec1B25-7008</strain>
    </source>
</reference>
<dbReference type="Proteomes" id="UP000823860">
    <property type="component" value="Unassembled WGS sequence"/>
</dbReference>
<evidence type="ECO:0000313" key="2">
    <source>
        <dbReference type="Proteomes" id="UP000823860"/>
    </source>
</evidence>
<dbReference type="EMBL" id="DWZE01000008">
    <property type="protein sequence ID" value="HJA82470.1"/>
    <property type="molecule type" value="Genomic_DNA"/>
</dbReference>
<evidence type="ECO:0000313" key="1">
    <source>
        <dbReference type="EMBL" id="HJA82470.1"/>
    </source>
</evidence>
<evidence type="ECO:0008006" key="3">
    <source>
        <dbReference type="Google" id="ProtNLM"/>
    </source>
</evidence>
<comment type="caution">
    <text evidence="1">The sequence shown here is derived from an EMBL/GenBank/DDBJ whole genome shotgun (WGS) entry which is preliminary data.</text>
</comment>
<protein>
    <recommendedName>
        <fullName evidence="3">Methyltransferase</fullName>
    </recommendedName>
</protein>
<reference evidence="1" key="2">
    <citation type="submission" date="2021-04" db="EMBL/GenBank/DDBJ databases">
        <authorList>
            <person name="Gilroy R."/>
        </authorList>
    </citation>
    <scope>NUCLEOTIDE SEQUENCE</scope>
    <source>
        <strain evidence="1">ChiHecec1B25-7008</strain>
    </source>
</reference>
<gene>
    <name evidence="1" type="ORF">H9785_00625</name>
</gene>
<accession>A0A9D2HP68</accession>
<organism evidence="1 2">
    <name type="scientific">Candidatus Bacteroides intestinavium</name>
    <dbReference type="NCBI Taxonomy" id="2838469"/>
    <lineage>
        <taxon>Bacteria</taxon>
        <taxon>Pseudomonadati</taxon>
        <taxon>Bacteroidota</taxon>
        <taxon>Bacteroidia</taxon>
        <taxon>Bacteroidales</taxon>
        <taxon>Bacteroidaceae</taxon>
        <taxon>Bacteroides</taxon>
    </lineage>
</organism>
<proteinExistence type="predicted"/>
<name>A0A9D2HP68_9BACE</name>
<dbReference type="AlphaFoldDB" id="A0A9D2HP68"/>
<sequence length="218" mass="25827">MNTHRLTLLLKRPFIWLRRFRHRRGYGVHSPFAFDFITDVVYEQSAYYQYKELRAHEKRLKQEKGTDWLYEPPKLKRLLFRLVNYAQPATVVDAGRLSASSLYLKAACGKADYTGASKLSELFLEADVPIDFLYLHDYHHPDFVEEVFKVCVARTTERSLFVIEGVRYTPAMTALWKRLRKHERVGITFDLYDLGILFFDRSRSKQDYIVNYSHPFSL</sequence>